<proteinExistence type="predicted"/>
<reference evidence="1 2" key="1">
    <citation type="submission" date="2020-08" db="EMBL/GenBank/DDBJ databases">
        <title>Genomic Encyclopedia of Type Strains, Phase III (KMG-III): the genomes of soil and plant-associated and newly described type strains.</title>
        <authorList>
            <person name="Whitman W."/>
        </authorList>
    </citation>
    <scope>NUCLEOTIDE SEQUENCE [LARGE SCALE GENOMIC DNA]</scope>
    <source>
        <strain evidence="1 2">CECT 8654</strain>
    </source>
</reference>
<gene>
    <name evidence="1" type="ORF">FHR99_000262</name>
</gene>
<organism evidence="1 2">
    <name type="scientific">Litorivivens lipolytica</name>
    <dbReference type="NCBI Taxonomy" id="1524264"/>
    <lineage>
        <taxon>Bacteria</taxon>
        <taxon>Pseudomonadati</taxon>
        <taxon>Pseudomonadota</taxon>
        <taxon>Gammaproteobacteria</taxon>
        <taxon>Litorivivens</taxon>
    </lineage>
</organism>
<dbReference type="EMBL" id="JACHWY010000001">
    <property type="protein sequence ID" value="MBB3046026.1"/>
    <property type="molecule type" value="Genomic_DNA"/>
</dbReference>
<evidence type="ECO:0000313" key="1">
    <source>
        <dbReference type="EMBL" id="MBB3046026.1"/>
    </source>
</evidence>
<dbReference type="AlphaFoldDB" id="A0A7W4W273"/>
<sequence>MRREARDYNREMAGMRVLNYVPDMCALNCLIGGFLID</sequence>
<comment type="caution">
    <text evidence="1">The sequence shown here is derived from an EMBL/GenBank/DDBJ whole genome shotgun (WGS) entry which is preliminary data.</text>
</comment>
<name>A0A7W4W273_9GAMM</name>
<protein>
    <submittedName>
        <fullName evidence="1">Uncharacterized protein</fullName>
    </submittedName>
</protein>
<dbReference type="Proteomes" id="UP000537130">
    <property type="component" value="Unassembled WGS sequence"/>
</dbReference>
<accession>A0A7W4W273</accession>
<evidence type="ECO:0000313" key="2">
    <source>
        <dbReference type="Proteomes" id="UP000537130"/>
    </source>
</evidence>
<keyword evidence="2" id="KW-1185">Reference proteome</keyword>